<dbReference type="PANTHER" id="PTHR22940">
    <property type="entry name" value="TIMEOUT/TIMELESS-2"/>
    <property type="match status" value="1"/>
</dbReference>
<dbReference type="InterPro" id="IPR044998">
    <property type="entry name" value="Timeless"/>
</dbReference>
<name>A0AAF0YI77_9TREE</name>
<evidence type="ECO:0000259" key="6">
    <source>
        <dbReference type="Pfam" id="PF04821"/>
    </source>
</evidence>
<evidence type="ECO:0000256" key="1">
    <source>
        <dbReference type="ARBA" id="ARBA00004123"/>
    </source>
</evidence>
<feature type="compositionally biased region" description="Basic residues" evidence="5">
    <location>
        <begin position="944"/>
        <end position="953"/>
    </location>
</feature>
<keyword evidence="8" id="KW-1185">Reference proteome</keyword>
<dbReference type="GO" id="GO:0003677">
    <property type="term" value="F:DNA binding"/>
    <property type="evidence" value="ECO:0007669"/>
    <property type="project" value="TreeGrafter"/>
</dbReference>
<keyword evidence="4" id="KW-0131">Cell cycle</keyword>
<keyword evidence="3" id="KW-0539">Nucleus</keyword>
<dbReference type="PANTHER" id="PTHR22940:SF4">
    <property type="entry name" value="PROTEIN TIMELESS HOMOLOG"/>
    <property type="match status" value="1"/>
</dbReference>
<dbReference type="EMBL" id="CP086719">
    <property type="protein sequence ID" value="WOO84916.1"/>
    <property type="molecule type" value="Genomic_DNA"/>
</dbReference>
<evidence type="ECO:0000256" key="3">
    <source>
        <dbReference type="ARBA" id="ARBA00023242"/>
    </source>
</evidence>
<dbReference type="GO" id="GO:0031298">
    <property type="term" value="C:replication fork protection complex"/>
    <property type="evidence" value="ECO:0007669"/>
    <property type="project" value="TreeGrafter"/>
</dbReference>
<dbReference type="Proteomes" id="UP000827549">
    <property type="component" value="Chromosome 6"/>
</dbReference>
<evidence type="ECO:0000313" key="7">
    <source>
        <dbReference type="EMBL" id="WOO84916.1"/>
    </source>
</evidence>
<feature type="compositionally biased region" description="Acidic residues" evidence="5">
    <location>
        <begin position="1042"/>
        <end position="1070"/>
    </location>
</feature>
<dbReference type="Pfam" id="PF04821">
    <property type="entry name" value="TIMELESS"/>
    <property type="match status" value="1"/>
</dbReference>
<dbReference type="GO" id="GO:0006281">
    <property type="term" value="P:DNA repair"/>
    <property type="evidence" value="ECO:0007669"/>
    <property type="project" value="TreeGrafter"/>
</dbReference>
<reference evidence="7" key="1">
    <citation type="submission" date="2023-10" db="EMBL/GenBank/DDBJ databases">
        <authorList>
            <person name="Noh H."/>
        </authorList>
    </citation>
    <scope>NUCLEOTIDE SEQUENCE</scope>
    <source>
        <strain evidence="7">DUCC4014</strain>
    </source>
</reference>
<evidence type="ECO:0000256" key="4">
    <source>
        <dbReference type="ARBA" id="ARBA00023306"/>
    </source>
</evidence>
<dbReference type="AlphaFoldDB" id="A0AAF0YI77"/>
<protein>
    <submittedName>
        <fullName evidence="7">Topoisomerase 1-associated factor 1</fullName>
    </submittedName>
</protein>
<dbReference type="GO" id="GO:0043111">
    <property type="term" value="P:replication fork arrest"/>
    <property type="evidence" value="ECO:0007669"/>
    <property type="project" value="TreeGrafter"/>
</dbReference>
<gene>
    <name evidence="7" type="primary">TOF1_1</name>
    <name evidence="7" type="ORF">LOC62_06G008427</name>
</gene>
<dbReference type="RefSeq" id="XP_062630942.1">
    <property type="nucleotide sequence ID" value="XM_062774959.1"/>
</dbReference>
<keyword evidence="2" id="KW-0236">DNA replication inhibitor</keyword>
<dbReference type="InterPro" id="IPR006906">
    <property type="entry name" value="Timeless_N"/>
</dbReference>
<evidence type="ECO:0000256" key="2">
    <source>
        <dbReference type="ARBA" id="ARBA00022880"/>
    </source>
</evidence>
<evidence type="ECO:0000313" key="8">
    <source>
        <dbReference type="Proteomes" id="UP000827549"/>
    </source>
</evidence>
<proteinExistence type="predicted"/>
<feature type="region of interest" description="Disordered" evidence="5">
    <location>
        <begin position="943"/>
        <end position="971"/>
    </location>
</feature>
<feature type="domain" description="Timeless N-terminal" evidence="6">
    <location>
        <begin position="64"/>
        <end position="329"/>
    </location>
</feature>
<comment type="subcellular location">
    <subcellularLocation>
        <location evidence="1">Nucleus</location>
    </subcellularLocation>
</comment>
<organism evidence="7 8">
    <name type="scientific">Vanrija pseudolonga</name>
    <dbReference type="NCBI Taxonomy" id="143232"/>
    <lineage>
        <taxon>Eukaryota</taxon>
        <taxon>Fungi</taxon>
        <taxon>Dikarya</taxon>
        <taxon>Basidiomycota</taxon>
        <taxon>Agaricomycotina</taxon>
        <taxon>Tremellomycetes</taxon>
        <taxon>Trichosporonales</taxon>
        <taxon>Trichosporonaceae</taxon>
        <taxon>Vanrija</taxon>
    </lineage>
</organism>
<sequence>MSSLYGSSPTREGMFSDLPDRHVAPDILAEEDRFEVFMPAVQSLVNALGGYEEMPQSDGTFMTVYRPGDSVLPVLKDLKKLWRKDDTDDERTVARCMAKAGLMKELVALVKEVTDRGEWGRKISLMSCDLIAALTWPIDVAKELKEMEEEGPVVTDYASLLRAQVEYKAQLLQGDTLRYIMRLLTLSFAKQGRREEKDERIISLGLHIVRNLLAIRDVVAPDNATGEQEELSHLQSTLITQLQKFEFMDMFLVLASHADRTEFNPFNMLILDVTQLLFRSVKPVDLARDPVKAPVENLAKLLSNELQAKIRKARAAPSRHSRFGTTITVKAGGQKVILHSQDAIAQDAAKVLDEIKKKRTGRQKKADDLTVDAYISPEAMAVLLNFGKELLKDFDSFFESVRKDIQMERSKVRPADSVRALYVSSFMMEFLLILRKKELDAATEAAKATGEGPEAATAQVDHDLPLGRIAVMAELDTVRWVASRMKSTMDDHPPAWTELEASINCFTQILLLIEAMSHSSDEEDSEAAAIIQNQLYYNGDILDASLQVVSNYKDQSVGYLEAIIHFAYVLLRMLERYSKDNAYMYVRKRKAARRKRQALKAHNTGEAPIPEEYANDEEEDIGPDEDAPSYREHAFTFASFEQRFASEAVARTLLAYLARYSSFDDIEKVKRVVGLMHRQVVKAQAEGLYFKVSSMYLFGKVLEDQASLPKGKPSKDLVELIGFVLRKFFKRMAEDPFMIVDAFGPKSRGRWKQHSSYKSDEEEDDGMGGQRARIQEKLGPAELEFIKKHKLSWSQQMGVVVKMLVDADHEEWVRWMINVLEIVLAARTEIVLSVDGERNLSVVDSDGERATRDFSGPSADAIAKFAQLDLEPDSDELKAAVRENAHFRLMLKLLNFEATEAEDIREQKWFLPSKVLPSTISSAVGALNQFLITPVDLDEDPKKLIRRTRRRRAASPGSDSDIDRLPRKRRAQKAAEVQQFKSAAFIVDSDDDEDADAAFFAREEALRLQMQEKAEEAGNIMRETGTKKRKRGKRGGGPLTLDDMEGVVEGGEDVVVAEEEEGVDADDESEPGSPSTPVPRPSRRQRAVLSASPNATPSETLGADSDDDDADAVVSRRVRPRPTQRVIDPDDDE</sequence>
<dbReference type="GO" id="GO:0000076">
    <property type="term" value="P:DNA replication checkpoint signaling"/>
    <property type="evidence" value="ECO:0007669"/>
    <property type="project" value="TreeGrafter"/>
</dbReference>
<feature type="region of interest" description="Disordered" evidence="5">
    <location>
        <begin position="748"/>
        <end position="769"/>
    </location>
</feature>
<dbReference type="GeneID" id="87811593"/>
<accession>A0AAF0YI77</accession>
<evidence type="ECO:0000256" key="5">
    <source>
        <dbReference type="SAM" id="MobiDB-lite"/>
    </source>
</evidence>
<feature type="region of interest" description="Disordered" evidence="5">
    <location>
        <begin position="1014"/>
        <end position="1133"/>
    </location>
</feature>